<evidence type="ECO:0000313" key="2">
    <source>
        <dbReference type="EMBL" id="MBI4251812.1"/>
    </source>
</evidence>
<evidence type="ECO:0000313" key="3">
    <source>
        <dbReference type="Proteomes" id="UP000752292"/>
    </source>
</evidence>
<organism evidence="2 3">
    <name type="scientific">Tectimicrobiota bacterium</name>
    <dbReference type="NCBI Taxonomy" id="2528274"/>
    <lineage>
        <taxon>Bacteria</taxon>
        <taxon>Pseudomonadati</taxon>
        <taxon>Nitrospinota/Tectimicrobiota group</taxon>
        <taxon>Candidatus Tectimicrobiota</taxon>
    </lineage>
</organism>
<dbReference type="PROSITE" id="PS51725">
    <property type="entry name" value="ABM"/>
    <property type="match status" value="1"/>
</dbReference>
<dbReference type="InterPro" id="IPR007138">
    <property type="entry name" value="ABM_dom"/>
</dbReference>
<dbReference type="PANTHER" id="PTHR34474">
    <property type="entry name" value="SIGNAL TRANSDUCTION PROTEIN TRAP"/>
    <property type="match status" value="1"/>
</dbReference>
<dbReference type="Pfam" id="PF03992">
    <property type="entry name" value="ABM"/>
    <property type="match status" value="1"/>
</dbReference>
<name>A0A933E7U6_UNCTE</name>
<feature type="domain" description="ABM" evidence="1">
    <location>
        <begin position="2"/>
        <end position="92"/>
    </location>
</feature>
<dbReference type="InterPro" id="IPR011008">
    <property type="entry name" value="Dimeric_a/b-barrel"/>
</dbReference>
<comment type="caution">
    <text evidence="2">The sequence shown here is derived from an EMBL/GenBank/DDBJ whole genome shotgun (WGS) entry which is preliminary data.</text>
</comment>
<protein>
    <submittedName>
        <fullName evidence="2">Antibiotic biosynthesis monooxygenase</fullName>
    </submittedName>
</protein>
<dbReference type="InterPro" id="IPR050404">
    <property type="entry name" value="Heme-degrading_MO"/>
</dbReference>
<proteinExistence type="predicted"/>
<reference evidence="2" key="1">
    <citation type="submission" date="2020-07" db="EMBL/GenBank/DDBJ databases">
        <title>Huge and variable diversity of episymbiotic CPR bacteria and DPANN archaea in groundwater ecosystems.</title>
        <authorList>
            <person name="He C.Y."/>
            <person name="Keren R."/>
            <person name="Whittaker M."/>
            <person name="Farag I.F."/>
            <person name="Doudna J."/>
            <person name="Cate J.H.D."/>
            <person name="Banfield J.F."/>
        </authorList>
    </citation>
    <scope>NUCLEOTIDE SEQUENCE</scope>
    <source>
        <strain evidence="2">NC_groundwater_1370_Ag_S-0.2um_69_93</strain>
    </source>
</reference>
<dbReference type="EMBL" id="JACQRX010000219">
    <property type="protein sequence ID" value="MBI4251812.1"/>
    <property type="molecule type" value="Genomic_DNA"/>
</dbReference>
<dbReference type="Gene3D" id="3.30.70.100">
    <property type="match status" value="1"/>
</dbReference>
<dbReference type="SUPFAM" id="SSF54909">
    <property type="entry name" value="Dimeric alpha+beta barrel"/>
    <property type="match status" value="1"/>
</dbReference>
<keyword evidence="2" id="KW-0560">Oxidoreductase</keyword>
<gene>
    <name evidence="2" type="ORF">HY618_05070</name>
</gene>
<accession>A0A933E7U6</accession>
<dbReference type="Proteomes" id="UP000752292">
    <property type="component" value="Unassembled WGS sequence"/>
</dbReference>
<keyword evidence="2" id="KW-0503">Monooxygenase</keyword>
<sequence length="107" mass="12485">MYITMNRFRIKKGREAEFEEIWRTRESYLHEAPGFVAFHFLRGPEGEYISHTLWESKEAFEGWVGSESFHKAHARAGQTPKDLFEGPAKLSFYDVLLSQGRERDSNG</sequence>
<dbReference type="AlphaFoldDB" id="A0A933E7U6"/>
<dbReference type="GO" id="GO:0004497">
    <property type="term" value="F:monooxygenase activity"/>
    <property type="evidence" value="ECO:0007669"/>
    <property type="project" value="UniProtKB-KW"/>
</dbReference>
<dbReference type="PANTHER" id="PTHR34474:SF2">
    <property type="entry name" value="SIGNAL TRANSDUCTION PROTEIN TRAP"/>
    <property type="match status" value="1"/>
</dbReference>
<evidence type="ECO:0000259" key="1">
    <source>
        <dbReference type="PROSITE" id="PS51725"/>
    </source>
</evidence>